<organism evidence="1 2">
    <name type="scientific">Mycolicibacterium thermoresistibile (strain ATCC 19527 / DSM 44167 / CIP 105390 / JCM 6362 / NCTC 10409 / 316)</name>
    <name type="common">Mycobacterium thermoresistibile</name>
    <dbReference type="NCBI Taxonomy" id="1078020"/>
    <lineage>
        <taxon>Bacteria</taxon>
        <taxon>Bacillati</taxon>
        <taxon>Actinomycetota</taxon>
        <taxon>Actinomycetes</taxon>
        <taxon>Mycobacteriales</taxon>
        <taxon>Mycobacteriaceae</taxon>
        <taxon>Mycolicibacterium</taxon>
    </lineage>
</organism>
<protein>
    <submittedName>
        <fullName evidence="1">Uncharacterized protein</fullName>
    </submittedName>
</protein>
<reference evidence="1 2" key="1">
    <citation type="submission" date="2011-11" db="EMBL/GenBank/DDBJ databases">
        <authorList>
            <consortium name="Tuberculosis Structural Genomics Consortium"/>
            <person name="Ioerger T.R."/>
        </authorList>
    </citation>
    <scope>NUCLEOTIDE SEQUENCE [LARGE SCALE GENOMIC DNA]</scope>
    <source>
        <strain evidence="2">ATCC 19527 / DSM 44167 / CIP 105390 / JCM 6362 / NCTC 10409 / 316</strain>
    </source>
</reference>
<gene>
    <name evidence="1" type="ORF">KEK_12328</name>
</gene>
<dbReference type="Proteomes" id="UP000004915">
    <property type="component" value="Unassembled WGS sequence"/>
</dbReference>
<evidence type="ECO:0000313" key="1">
    <source>
        <dbReference type="EMBL" id="EHI11683.1"/>
    </source>
</evidence>
<sequence length="60" mass="6082">MTRIPIPAATIRPADSTVISLCTPDAVSAVVCPVTVAVLVSPPTDTVQSSLSMVCVSPCL</sequence>
<comment type="caution">
    <text evidence="1">The sequence shown here is derived from an EMBL/GenBank/DDBJ whole genome shotgun (WGS) entry which is preliminary data.</text>
</comment>
<proteinExistence type="predicted"/>
<evidence type="ECO:0000313" key="2">
    <source>
        <dbReference type="Proteomes" id="UP000004915"/>
    </source>
</evidence>
<name>G7CKH3_MYCT3</name>
<dbReference type="AlphaFoldDB" id="G7CKH3"/>
<keyword evidence="2" id="KW-1185">Reference proteome</keyword>
<dbReference type="EMBL" id="AGVE01000046">
    <property type="protein sequence ID" value="EHI11683.1"/>
    <property type="molecule type" value="Genomic_DNA"/>
</dbReference>
<dbReference type="RefSeq" id="WP_003925947.1">
    <property type="nucleotide sequence ID" value="NZ_AGVE01000046.1"/>
</dbReference>
<accession>G7CKH3</accession>